<keyword evidence="2" id="KW-1185">Reference proteome</keyword>
<organism evidence="1 2">
    <name type="scientific">Phaseolus vulgaris</name>
    <name type="common">Kidney bean</name>
    <name type="synonym">French bean</name>
    <dbReference type="NCBI Taxonomy" id="3885"/>
    <lineage>
        <taxon>Eukaryota</taxon>
        <taxon>Viridiplantae</taxon>
        <taxon>Streptophyta</taxon>
        <taxon>Embryophyta</taxon>
        <taxon>Tracheophyta</taxon>
        <taxon>Spermatophyta</taxon>
        <taxon>Magnoliopsida</taxon>
        <taxon>eudicotyledons</taxon>
        <taxon>Gunneridae</taxon>
        <taxon>Pentapetalae</taxon>
        <taxon>rosids</taxon>
        <taxon>fabids</taxon>
        <taxon>Fabales</taxon>
        <taxon>Fabaceae</taxon>
        <taxon>Papilionoideae</taxon>
        <taxon>50 kb inversion clade</taxon>
        <taxon>NPAAA clade</taxon>
        <taxon>indigoferoid/millettioid clade</taxon>
        <taxon>Phaseoleae</taxon>
        <taxon>Phaseolus</taxon>
    </lineage>
</organism>
<dbReference type="AlphaFoldDB" id="V7AR39"/>
<dbReference type="Gramene" id="ESW08039">
    <property type="protein sequence ID" value="ESW08039"/>
    <property type="gene ID" value="PHAVU_009G013300g"/>
</dbReference>
<sequence length="83" mass="9550">MNIRVIPVHKLCLEFCQFARVFTKVNEIICIYVCVFVSYQCPCYIDAESLKHVPSDFLAFSKFSQFSSKLQPQSYLSSTSLLV</sequence>
<dbReference type="Proteomes" id="UP000000226">
    <property type="component" value="Chromosome 9"/>
</dbReference>
<protein>
    <submittedName>
        <fullName evidence="1">Uncharacterized protein</fullName>
    </submittedName>
</protein>
<reference evidence="2" key="1">
    <citation type="journal article" date="2014" name="Nat. Genet.">
        <title>A reference genome for common bean and genome-wide analysis of dual domestications.</title>
        <authorList>
            <person name="Schmutz J."/>
            <person name="McClean P.E."/>
            <person name="Mamidi S."/>
            <person name="Wu G.A."/>
            <person name="Cannon S.B."/>
            <person name="Grimwood J."/>
            <person name="Jenkins J."/>
            <person name="Shu S."/>
            <person name="Song Q."/>
            <person name="Chavarro C."/>
            <person name="Torres-Torres M."/>
            <person name="Geffroy V."/>
            <person name="Moghaddam S.M."/>
            <person name="Gao D."/>
            <person name="Abernathy B."/>
            <person name="Barry K."/>
            <person name="Blair M."/>
            <person name="Brick M.A."/>
            <person name="Chovatia M."/>
            <person name="Gepts P."/>
            <person name="Goodstein D.M."/>
            <person name="Gonzales M."/>
            <person name="Hellsten U."/>
            <person name="Hyten D.L."/>
            <person name="Jia G."/>
            <person name="Kelly J.D."/>
            <person name="Kudrna D."/>
            <person name="Lee R."/>
            <person name="Richard M.M."/>
            <person name="Miklas P.N."/>
            <person name="Osorno J.M."/>
            <person name="Rodrigues J."/>
            <person name="Thareau V."/>
            <person name="Urrea C.A."/>
            <person name="Wang M."/>
            <person name="Yu Y."/>
            <person name="Zhang M."/>
            <person name="Wing R.A."/>
            <person name="Cregan P.B."/>
            <person name="Rokhsar D.S."/>
            <person name="Jackson S.A."/>
        </authorList>
    </citation>
    <scope>NUCLEOTIDE SEQUENCE [LARGE SCALE GENOMIC DNA]</scope>
    <source>
        <strain evidence="2">cv. G19833</strain>
    </source>
</reference>
<evidence type="ECO:0000313" key="1">
    <source>
        <dbReference type="EMBL" id="ESW08039.1"/>
    </source>
</evidence>
<dbReference type="EMBL" id="CM002296">
    <property type="protein sequence ID" value="ESW08039.1"/>
    <property type="molecule type" value="Genomic_DNA"/>
</dbReference>
<accession>V7AR39</accession>
<proteinExistence type="predicted"/>
<name>V7AR39_PHAVU</name>
<evidence type="ECO:0000313" key="2">
    <source>
        <dbReference type="Proteomes" id="UP000000226"/>
    </source>
</evidence>
<gene>
    <name evidence="1" type="ORF">PHAVU_009G013300g</name>
</gene>